<dbReference type="InterPro" id="IPR047960">
    <property type="entry name" value="Transpos_IS1380"/>
</dbReference>
<comment type="caution">
    <text evidence="2">The sequence shown here is derived from an EMBL/GenBank/DDBJ whole genome shotgun (WGS) entry which is preliminary data.</text>
</comment>
<feature type="non-terminal residue" evidence="2">
    <location>
        <position position="266"/>
    </location>
</feature>
<accession>A0A6I1MUE7</accession>
<sequence length="266" mass="30293">MSSLLEKSVNFNSKIKINFEGGNLTSDSGLLLYKEFDEKIGFSKTIKKIFKIKDNASFRIHTNEDIVLQKIYQSIAGYHTDDNADELINDPAFKAVLEKGALASQPTLSRFNNRLDVDSIKIFERINELLLDKIYQIKLPKQLLFDLDSTNAETYGNQYGSDYNAHYSANGYHPLLVFDGLTGDLIKAELRSGNVYTSRQVNRFIGPMLKNYSKKYSSIDRFVRADSGFANPELFKLIEENKAFYAIRLKANSSLYAKSEDLTKKM</sequence>
<reference evidence="2 3" key="1">
    <citation type="submission" date="2019-10" db="EMBL/GenBank/DDBJ databases">
        <title>The Genome Sequence of Clostridium tarantellae Isolated from Fish Brain.</title>
        <authorList>
            <person name="Bano L."/>
            <person name="Kiel M."/>
            <person name="Sales G."/>
            <person name="Doxey A.C."/>
            <person name="Mansfield M.J."/>
            <person name="Schiavone M."/>
            <person name="Rossetto O."/>
            <person name="Pirazzini M."/>
            <person name="Dobrindt U."/>
            <person name="Montecucco C."/>
        </authorList>
    </citation>
    <scope>NUCLEOTIDE SEQUENCE [LARGE SCALE GENOMIC DNA]</scope>
    <source>
        <strain evidence="2 3">DSM 3997</strain>
    </source>
</reference>
<evidence type="ECO:0000313" key="2">
    <source>
        <dbReference type="EMBL" id="MPQ43849.1"/>
    </source>
</evidence>
<dbReference type="RefSeq" id="WP_152889758.1">
    <property type="nucleotide sequence ID" value="NZ_WHJC01000113.1"/>
</dbReference>
<dbReference type="EMBL" id="WHJC01000113">
    <property type="protein sequence ID" value="MPQ43849.1"/>
    <property type="molecule type" value="Genomic_DNA"/>
</dbReference>
<protein>
    <submittedName>
        <fullName evidence="2">IS1380 family transposase</fullName>
    </submittedName>
</protein>
<dbReference type="NCBIfam" id="NF033539">
    <property type="entry name" value="transpos_IS1380"/>
    <property type="match status" value="1"/>
</dbReference>
<dbReference type="SUPFAM" id="SSF53098">
    <property type="entry name" value="Ribonuclease H-like"/>
    <property type="match status" value="1"/>
</dbReference>
<dbReference type="OrthoDB" id="6627885at2"/>
<evidence type="ECO:0000259" key="1">
    <source>
        <dbReference type="Pfam" id="PF13701"/>
    </source>
</evidence>
<keyword evidence="3" id="KW-1185">Reference proteome</keyword>
<dbReference type="InterPro" id="IPR012337">
    <property type="entry name" value="RNaseH-like_sf"/>
</dbReference>
<organism evidence="2 3">
    <name type="scientific">Clostridium tarantellae</name>
    <dbReference type="NCBI Taxonomy" id="39493"/>
    <lineage>
        <taxon>Bacteria</taxon>
        <taxon>Bacillati</taxon>
        <taxon>Bacillota</taxon>
        <taxon>Clostridia</taxon>
        <taxon>Eubacteriales</taxon>
        <taxon>Clostridiaceae</taxon>
        <taxon>Clostridium</taxon>
    </lineage>
</organism>
<proteinExistence type="predicted"/>
<dbReference type="AlphaFoldDB" id="A0A6I1MUE7"/>
<dbReference type="Proteomes" id="UP000430345">
    <property type="component" value="Unassembled WGS sequence"/>
</dbReference>
<gene>
    <name evidence="2" type="ORF">GBZ86_08770</name>
</gene>
<dbReference type="InterPro" id="IPR025668">
    <property type="entry name" value="Tnp_DDE_dom"/>
</dbReference>
<dbReference type="Pfam" id="PF13701">
    <property type="entry name" value="DDE_Tnp_1_4"/>
    <property type="match status" value="1"/>
</dbReference>
<feature type="domain" description="Transposase DDE" evidence="1">
    <location>
        <begin position="8"/>
        <end position="264"/>
    </location>
</feature>
<name>A0A6I1MUE7_9CLOT</name>
<evidence type="ECO:0000313" key="3">
    <source>
        <dbReference type="Proteomes" id="UP000430345"/>
    </source>
</evidence>